<dbReference type="HAMAP" id="MF_02003">
    <property type="entry name" value="Ile_tRNA_synth_type2"/>
    <property type="match status" value="1"/>
</dbReference>
<comment type="catalytic activity">
    <reaction evidence="10 11">
        <text>tRNA(Ile) + L-isoleucine + ATP = L-isoleucyl-tRNA(Ile) + AMP + diphosphate</text>
        <dbReference type="Rhea" id="RHEA:11060"/>
        <dbReference type="Rhea" id="RHEA-COMP:9666"/>
        <dbReference type="Rhea" id="RHEA-COMP:9695"/>
        <dbReference type="ChEBI" id="CHEBI:30616"/>
        <dbReference type="ChEBI" id="CHEBI:33019"/>
        <dbReference type="ChEBI" id="CHEBI:58045"/>
        <dbReference type="ChEBI" id="CHEBI:78442"/>
        <dbReference type="ChEBI" id="CHEBI:78528"/>
        <dbReference type="ChEBI" id="CHEBI:456215"/>
        <dbReference type="EC" id="6.1.1.5"/>
    </reaction>
</comment>
<evidence type="ECO:0000256" key="12">
    <source>
        <dbReference type="PROSITE-ProRule" id="PRU00510"/>
    </source>
</evidence>
<feature type="compositionally biased region" description="Basic and acidic residues" evidence="13">
    <location>
        <begin position="1283"/>
        <end position="1313"/>
    </location>
</feature>
<comment type="function">
    <text evidence="9 11">Catalyzes the attachment of isoleucine to tRNA(Ile). As IleRS can inadvertently accommodate and process structurally similar amino acids such as valine, to avoid such errors it has two additional distinct tRNA(Ile)-dependent editing activities. One activity is designated as 'pretransfer' editing and involves the hydrolysis of activated Val-AMP. The other activity is designated 'posttransfer' editing and involves deacylation of mischarged Val-tRNA(Ile).</text>
</comment>
<dbReference type="PANTHER" id="PTHR42780">
    <property type="entry name" value="SOLEUCYL-TRNA SYNTHETASE"/>
    <property type="match status" value="1"/>
</dbReference>
<dbReference type="NCBIfam" id="TIGR00392">
    <property type="entry name" value="ileS"/>
    <property type="match status" value="1"/>
</dbReference>
<evidence type="ECO:0000256" key="13">
    <source>
        <dbReference type="SAM" id="MobiDB-lite"/>
    </source>
</evidence>
<dbReference type="Pfam" id="PF08264">
    <property type="entry name" value="Anticodon_1"/>
    <property type="match status" value="1"/>
</dbReference>
<comment type="similarity">
    <text evidence="11">Belongs to the class-I aminoacyl-tRNA synthetase family. IleS type 2 subfamily.</text>
</comment>
<dbReference type="InterPro" id="IPR009008">
    <property type="entry name" value="Val/Leu/Ile-tRNA-synth_edit"/>
</dbReference>
<dbReference type="PANTHER" id="PTHR42780:SF1">
    <property type="entry name" value="ISOLEUCINE--TRNA LIGASE, CYTOPLASMIC"/>
    <property type="match status" value="1"/>
</dbReference>
<protein>
    <recommendedName>
        <fullName evidence="11">Isoleucine--tRNA ligase</fullName>
        <ecNumber evidence="11">6.1.1.5</ecNumber>
    </recommendedName>
    <alternativeName>
        <fullName evidence="11">Isoleucyl-tRNA synthetase</fullName>
        <shortName evidence="11">IleRS</shortName>
    </alternativeName>
</protein>
<evidence type="ECO:0000256" key="1">
    <source>
        <dbReference type="ARBA" id="ARBA00022598"/>
    </source>
</evidence>
<dbReference type="InterPro" id="IPR009080">
    <property type="entry name" value="tRNAsynth_Ia_anticodon-bd"/>
</dbReference>
<evidence type="ECO:0000259" key="16">
    <source>
        <dbReference type="Pfam" id="PF08264"/>
    </source>
</evidence>
<feature type="region of interest" description="Disordered" evidence="13">
    <location>
        <begin position="1283"/>
        <end position="1331"/>
    </location>
</feature>
<feature type="short sequence motif" description="'KMSKS' region" evidence="11">
    <location>
        <begin position="656"/>
        <end position="660"/>
    </location>
</feature>
<reference evidence="18" key="1">
    <citation type="submission" date="2024-03" db="EMBL/GenBank/DDBJ databases">
        <title>Chitinophaga horti sp. nov., isolated from garden soil.</title>
        <authorList>
            <person name="Lee D.S."/>
            <person name="Han D.M."/>
            <person name="Baek J.H."/>
            <person name="Choi D.G."/>
            <person name="Jeon J.H."/>
            <person name="Jeon C.O."/>
        </authorList>
    </citation>
    <scope>NUCLEOTIDE SEQUENCE [LARGE SCALE GENOMIC DNA]</scope>
    <source>
        <strain evidence="18">GPA1</strain>
    </source>
</reference>
<keyword evidence="18" id="KW-1185">Reference proteome</keyword>
<feature type="domain" description="Zinc finger DksA/TraR C4-type" evidence="15">
    <location>
        <begin position="1441"/>
        <end position="1469"/>
    </location>
</feature>
<sequence>MSSKYQEYNQLNLPQIEQEIRKEWEQHQIFEKSVSNRDGAIPFVFYEGPPSANGLPGIHHVISRALKDLVCRYKTMKGYQVKRKSGWDTHGLPVELGVEKALGITKEDIGKKISIAEYNETCRKEVLKYKDRWEDLTRKMGYWVDLQRPYITFENDYIESLWWCMQQLYKKGLLYKSVSIQPYSPAAGTGLSSHELNQPGTYKDVKDTTVVAMFKAIASDKSQFLFDAAGAGEEVFFLAWTTTPWTLPSNLGLTVGENIDYQLIKTFNPYTHLPVHVVVAKDLAGKYFKADGENGDFAAWKPEDKIIPWTVVANFKGRQLENIRYEQLLPFAQPEEGDPFRVLLGDFVTTEDGTGIVHTAPAFGADDNRVGKKYGIGILTLVDRQGKFTDSVGEFSGRYVKNYKNETDYKDVDVDIAVKLKKENRAFRVEKYEHTYPHCWRTDKPVLYYPLDAWFIRTTALKDRMVELNKTIQWKPAATGTGRFGQWLENMVDWNLSRSRYWGTPLPIWRTEDGSEEICIGSIAELNEGIRKANEVLGGDVNKAYLHDGILDLHKPYVDEIILVSPTGKPMRREPDLVDVWFDSGAMPYAQWHYPFENKENIDKGQAFPADFIAEGVDQTRGWFYTLHALGVMLFDNVAYKTVVSNGLVLDKDGNKMSKRLGNVVDPFQTIDQYGADATRWYMITNASPWDNMKFNVEGIKEVQRKLFGTLYNTYNFFAMYANLDGFRFQEKYIPLEERPEIDRWIISVLNSLVKQVTGNMDEYEPTQAGRAVQEFVDEHLSNWYVRLCRRRFWKGEYGHDKISAFQTLYECLEKVSQLMAPVSPFFSDWLYRNLNSVSGLRAETSVHLSTFPEVNEGAVDTELEERMQLAQDISSLVLSLRKKTNIKVRQPLQKILIPVTDPHMRDQITLVEHLIKSEVNVKTIEYLTETEGFIKKKIKPNFKSLGTRMGAKMKAVAAAIGGMTQHDIATLEKSGEFGLTIDNEPVLIVLTDVDIISEDIPGWTVANKGMLTVALDITISPELLDEGNARELVNRIQKIRKDSGFDLTDRIAVKVPDVPSLKSALMNFNDYICTEILADSLEIVPQLQEGTEVEVNEFKFNVLVNKKANPMATKKKVAGKTTQKAAPAKKAVAKKAVAKKAAAPKKAAAKAAPAKKKPVAAPKKAAAKKPAAKVVKPAPKKAAAKKPAVKATSSKKAVPAKKPAAIAKKAAAPVKKTAVKAAPVAKKPAVVAKAPVKKSVKAVTVKAVPVPAPKTKKAPAAKTPVAQNGPIIAKPVEKVDIMAKSKQEKSEKEPVKKAKAEEPVKRVAEKPAGKTSSRSAGSSRSSSAKPVAYVPEFTKSVLDQPEAPTGPIYRYSDPELQEFKEIILKKLEAAKKELVFLQGLITRKDEAGTDDTENKYMSMEDGSGSQEREQLNQMASRQIQFIDHLEKALVRIENKTYGICRETGKLIEKARLKAVPHATLSIEAKLAKSK</sequence>
<evidence type="ECO:0000259" key="14">
    <source>
        <dbReference type="Pfam" id="PF00133"/>
    </source>
</evidence>
<accession>A0ABZ2YHX8</accession>
<evidence type="ECO:0000256" key="10">
    <source>
        <dbReference type="ARBA" id="ARBA00048359"/>
    </source>
</evidence>
<dbReference type="CDD" id="cd07961">
    <property type="entry name" value="Anticodon_Ia_Ile_ABEc"/>
    <property type="match status" value="1"/>
</dbReference>
<evidence type="ECO:0000313" key="18">
    <source>
        <dbReference type="Proteomes" id="UP001485459"/>
    </source>
</evidence>
<feature type="zinc finger region" description="dksA C4-type" evidence="12">
    <location>
        <begin position="1445"/>
        <end position="1469"/>
    </location>
</feature>
<evidence type="ECO:0000256" key="8">
    <source>
        <dbReference type="ARBA" id="ARBA00023146"/>
    </source>
</evidence>
<feature type="compositionally biased region" description="Basic residues" evidence="13">
    <location>
        <begin position="1179"/>
        <end position="1189"/>
    </location>
</feature>
<dbReference type="Gene3D" id="1.20.120.910">
    <property type="entry name" value="DksA, coiled-coil domain"/>
    <property type="match status" value="1"/>
</dbReference>
<dbReference type="RefSeq" id="WP_341834304.1">
    <property type="nucleotide sequence ID" value="NZ_CP149822.1"/>
</dbReference>
<dbReference type="InterPro" id="IPR014729">
    <property type="entry name" value="Rossmann-like_a/b/a_fold"/>
</dbReference>
<dbReference type="GO" id="GO:0004822">
    <property type="term" value="F:isoleucine-tRNA ligase activity"/>
    <property type="evidence" value="ECO:0007669"/>
    <property type="project" value="UniProtKB-EC"/>
</dbReference>
<dbReference type="EMBL" id="CP149822">
    <property type="protein sequence ID" value="WZN39313.1"/>
    <property type="molecule type" value="Genomic_DNA"/>
</dbReference>
<comment type="subunit">
    <text evidence="11">Monomer.</text>
</comment>
<keyword evidence="1 11" id="KW-0436">Ligase</keyword>
<feature type="compositionally biased region" description="Low complexity" evidence="13">
    <location>
        <begin position="1317"/>
        <end position="1329"/>
    </location>
</feature>
<feature type="short sequence motif" description="'HIGH' region" evidence="11">
    <location>
        <begin position="50"/>
        <end position="60"/>
    </location>
</feature>
<dbReference type="EC" id="6.1.1.5" evidence="11"/>
<keyword evidence="11" id="KW-0963">Cytoplasm</keyword>
<comment type="subcellular location">
    <subcellularLocation>
        <location evidence="11">Cytoplasm</location>
    </subcellularLocation>
</comment>
<dbReference type="InterPro" id="IPR033709">
    <property type="entry name" value="Anticodon_Ile_ABEc"/>
</dbReference>
<feature type="binding site" evidence="11">
    <location>
        <position position="659"/>
    </location>
    <ligand>
        <name>ATP</name>
        <dbReference type="ChEBI" id="CHEBI:30616"/>
    </ligand>
</feature>
<dbReference type="InterPro" id="IPR000962">
    <property type="entry name" value="Znf_DskA_TraR"/>
</dbReference>
<dbReference type="InterPro" id="IPR023586">
    <property type="entry name" value="Ile-tRNA-ligase_type2"/>
</dbReference>
<evidence type="ECO:0000256" key="3">
    <source>
        <dbReference type="ARBA" id="ARBA00022741"/>
    </source>
</evidence>
<feature type="region of interest" description="Disordered" evidence="13">
    <location>
        <begin position="1144"/>
        <end position="1197"/>
    </location>
</feature>
<dbReference type="Gene3D" id="1.10.730.10">
    <property type="entry name" value="Isoleucyl-tRNA Synthetase, Domain 1"/>
    <property type="match status" value="1"/>
</dbReference>
<evidence type="ECO:0000259" key="15">
    <source>
        <dbReference type="Pfam" id="PF01258"/>
    </source>
</evidence>
<evidence type="ECO:0000256" key="6">
    <source>
        <dbReference type="ARBA" id="ARBA00022840"/>
    </source>
</evidence>
<evidence type="ECO:0000256" key="11">
    <source>
        <dbReference type="HAMAP-Rule" id="MF_02003"/>
    </source>
</evidence>
<gene>
    <name evidence="11 17" type="primary">ileS</name>
    <name evidence="17" type="ORF">WJU16_15010</name>
</gene>
<evidence type="ECO:0000256" key="9">
    <source>
        <dbReference type="ARBA" id="ARBA00025217"/>
    </source>
</evidence>
<dbReference type="InterPro" id="IPR013155">
    <property type="entry name" value="M/V/L/I-tRNA-synth_anticd-bd"/>
</dbReference>
<dbReference type="SUPFAM" id="SSF50677">
    <property type="entry name" value="ValRS/IleRS/LeuRS editing domain"/>
    <property type="match status" value="1"/>
</dbReference>
<dbReference type="Pfam" id="PF01258">
    <property type="entry name" value="zf-dskA_traR"/>
    <property type="match status" value="1"/>
</dbReference>
<keyword evidence="3 11" id="KW-0547">Nucleotide-binding</keyword>
<keyword evidence="8 11" id="KW-0030">Aminoacyl-tRNA synthetase</keyword>
<dbReference type="Gene3D" id="3.40.50.620">
    <property type="entry name" value="HUPs"/>
    <property type="match status" value="2"/>
</dbReference>
<keyword evidence="7 11" id="KW-0648">Protein biosynthesis</keyword>
<comment type="domain">
    <text evidence="11">IleRS has two distinct active sites: one for aminoacylation and one for editing. The misactivated valine is translocated from the active site to the editing site, which sterically excludes the correctly activated isoleucine. The single editing site contains two valyl binding pockets, one specific for each substrate (Val-AMP or Val-tRNA(Ile)).</text>
</comment>
<dbReference type="PROSITE" id="PS51128">
    <property type="entry name" value="ZF_DKSA_2"/>
    <property type="match status" value="1"/>
</dbReference>
<evidence type="ECO:0000256" key="5">
    <source>
        <dbReference type="ARBA" id="ARBA00022833"/>
    </source>
</evidence>
<dbReference type="SUPFAM" id="SSF47323">
    <property type="entry name" value="Anticodon-binding domain of a subclass of class I aminoacyl-tRNA synthetases"/>
    <property type="match status" value="1"/>
</dbReference>
<evidence type="ECO:0000256" key="7">
    <source>
        <dbReference type="ARBA" id="ARBA00022917"/>
    </source>
</evidence>
<evidence type="ECO:0000313" key="17">
    <source>
        <dbReference type="EMBL" id="WZN39313.1"/>
    </source>
</evidence>
<dbReference type="Pfam" id="PF00133">
    <property type="entry name" value="tRNA-synt_1"/>
    <property type="match status" value="1"/>
</dbReference>
<name>A0ABZ2YHX8_9BACT</name>
<evidence type="ECO:0000256" key="2">
    <source>
        <dbReference type="ARBA" id="ARBA00022723"/>
    </source>
</evidence>
<feature type="domain" description="Aminoacyl-tRNA synthetase class Ia" evidence="14">
    <location>
        <begin position="21"/>
        <end position="694"/>
    </location>
</feature>
<keyword evidence="4" id="KW-0863">Zinc-finger</keyword>
<feature type="compositionally biased region" description="Low complexity" evidence="13">
    <location>
        <begin position="1144"/>
        <end position="1153"/>
    </location>
</feature>
<comment type="cofactor">
    <cofactor evidence="11">
        <name>Zn(2+)</name>
        <dbReference type="ChEBI" id="CHEBI:29105"/>
    </cofactor>
</comment>
<dbReference type="InterPro" id="IPR002301">
    <property type="entry name" value="Ile-tRNA-ligase"/>
</dbReference>
<organism evidence="17 18">
    <name type="scientific">Chitinophaga pollutisoli</name>
    <dbReference type="NCBI Taxonomy" id="3133966"/>
    <lineage>
        <taxon>Bacteria</taxon>
        <taxon>Pseudomonadati</taxon>
        <taxon>Bacteroidota</taxon>
        <taxon>Chitinophagia</taxon>
        <taxon>Chitinophagales</taxon>
        <taxon>Chitinophagaceae</taxon>
        <taxon>Chitinophaga</taxon>
    </lineage>
</organism>
<dbReference type="CDD" id="cd00818">
    <property type="entry name" value="IleRS_core"/>
    <property type="match status" value="1"/>
</dbReference>
<proteinExistence type="inferred from homology"/>
<dbReference type="Pfam" id="PF19302">
    <property type="entry name" value="DUF5915"/>
    <property type="match status" value="1"/>
</dbReference>
<keyword evidence="6 11" id="KW-0067">ATP-binding</keyword>
<dbReference type="InterPro" id="IPR002300">
    <property type="entry name" value="aa-tRNA-synth_Ia"/>
</dbReference>
<keyword evidence="2 11" id="KW-0479">Metal-binding</keyword>
<dbReference type="SUPFAM" id="SSF52374">
    <property type="entry name" value="Nucleotidylyl transferase"/>
    <property type="match status" value="1"/>
</dbReference>
<dbReference type="Proteomes" id="UP001485459">
    <property type="component" value="Chromosome"/>
</dbReference>
<keyword evidence="5 11" id="KW-0862">Zinc</keyword>
<evidence type="ECO:0000256" key="4">
    <source>
        <dbReference type="ARBA" id="ARBA00022771"/>
    </source>
</evidence>
<dbReference type="PRINTS" id="PR00984">
    <property type="entry name" value="TRNASYNTHILE"/>
</dbReference>
<feature type="domain" description="Methionyl/Valyl/Leucyl/Isoleucyl-tRNA synthetase anticodon-binding" evidence="16">
    <location>
        <begin position="743"/>
        <end position="896"/>
    </location>
</feature>